<dbReference type="RefSeq" id="WP_353645055.1">
    <property type="nucleotide sequence ID" value="NZ_CP159253.1"/>
</dbReference>
<dbReference type="Gene3D" id="3.10.450.160">
    <property type="entry name" value="inner membrane protein cigr"/>
    <property type="match status" value="1"/>
</dbReference>
<feature type="signal peptide" evidence="1">
    <location>
        <begin position="1"/>
        <end position="23"/>
    </location>
</feature>
<dbReference type="EMBL" id="CP159253">
    <property type="protein sequence ID" value="XCG47394.1"/>
    <property type="molecule type" value="Genomic_DNA"/>
</dbReference>
<keyword evidence="1" id="KW-0732">Signal</keyword>
<proteinExistence type="predicted"/>
<sequence>MKRFILSAVALSMLALPAVEAQAAPKHGPQVIERYDGSAHWNRKSNRHIEKRVMKKKVVAKRWARGKHVPAWQRKQVVRDYGRYGLRRPAYGQQWIRVGNDYLLISIASGFIAGMIAAH</sequence>
<organism evidence="2">
    <name type="scientific">Mesorhizobium sp. WSM2240</name>
    <dbReference type="NCBI Taxonomy" id="3228851"/>
    <lineage>
        <taxon>Bacteria</taxon>
        <taxon>Pseudomonadati</taxon>
        <taxon>Pseudomonadota</taxon>
        <taxon>Alphaproteobacteria</taxon>
        <taxon>Hyphomicrobiales</taxon>
        <taxon>Phyllobacteriaceae</taxon>
        <taxon>Mesorhizobium</taxon>
    </lineage>
</organism>
<name>A0AAU8CN13_9HYPH</name>
<feature type="chain" id="PRO_5043728401" evidence="1">
    <location>
        <begin position="24"/>
        <end position="119"/>
    </location>
</feature>
<dbReference type="Pfam" id="PF11776">
    <property type="entry name" value="RcnB"/>
    <property type="match status" value="1"/>
</dbReference>
<evidence type="ECO:0000313" key="2">
    <source>
        <dbReference type="EMBL" id="XCG47394.1"/>
    </source>
</evidence>
<reference evidence="2" key="1">
    <citation type="submission" date="2024-06" db="EMBL/GenBank/DDBJ databases">
        <title>Mesorhizobium karijinii sp. nov., a symbiont of the iconic Swainsona formosa from arid Australia.</title>
        <authorList>
            <person name="Hill Y.J."/>
            <person name="Watkin E.L.J."/>
            <person name="O'Hara G.W."/>
            <person name="Terpolilli J."/>
            <person name="Tye M.L."/>
            <person name="Kohlmeier M.G."/>
        </authorList>
    </citation>
    <scope>NUCLEOTIDE SEQUENCE</scope>
    <source>
        <strain evidence="2">WSM2240</strain>
    </source>
</reference>
<dbReference type="InterPro" id="IPR024572">
    <property type="entry name" value="RcnB"/>
</dbReference>
<dbReference type="AlphaFoldDB" id="A0AAU8CN13"/>
<accession>A0AAU8CN13</accession>
<protein>
    <submittedName>
        <fullName evidence="2">RcnB family protein</fullName>
    </submittedName>
</protein>
<gene>
    <name evidence="2" type="ORF">ABVK50_19220</name>
</gene>
<evidence type="ECO:0000256" key="1">
    <source>
        <dbReference type="SAM" id="SignalP"/>
    </source>
</evidence>